<feature type="region of interest" description="Disordered" evidence="1">
    <location>
        <begin position="110"/>
        <end position="150"/>
    </location>
</feature>
<dbReference type="Proteomes" id="UP001172155">
    <property type="component" value="Unassembled WGS sequence"/>
</dbReference>
<dbReference type="AlphaFoldDB" id="A0AA40ER41"/>
<proteinExistence type="predicted"/>
<evidence type="ECO:0000313" key="2">
    <source>
        <dbReference type="EMBL" id="KAK0743961.1"/>
    </source>
</evidence>
<sequence>MEWPSSYIADAKQALPRNQLPPQGLDGFIFDHAGPELASSSDPSFSFPAQFHHPPTSNLSTEGPLTSNSGQLLTFYGCQPLNADGFAWPENDDSAFDAATAAALLSAQFSPSPAPAPRTQRSVSASSSDSPSNSPACAAPTNLDRSHEAPSPPLEVIQWQFNNSGSTSRKRSALDDGTTASTVSRTLKKVDFQNKNGKFEGTMMTLGNPQHRRARFTAQQKAETRLARTKGGVCTRCQELKRKCDLATKGSEYEPCTRCCGTTRVKAISTAPCFRSILRDILFFREGPAANEPLFTVRFKELSIVDISNLNTPDRNLSLTQRIGNHVLTVYAAEFTPLPGDKVELHWKDTKGNRQTTKMPAFCLTNIPKVTAQIQQYIHLAKREYLESLKKDDPLVSRTVMMAMDYAKARPSSIPAMALDLWAISRMIEIEWEMCGRPGEDTLGVERISDQTNPRKGKIPIPPMMDTQLDQVVISEVLEPLKKKLLESFEAKIALNLPEDWFEIYLSSFIILNHIERLAKHSAFHARLHAMGTRFSNTPFLERAFHAAKVILSRFHFVCKGSVPLLLDWDSPTTRSLAKLDTAQLNFMKETQALIKTKGNDVSTLRSTYSYGNSLYWSSQLFDENWDNTPARVIELPRVMEAA</sequence>
<comment type="caution">
    <text evidence="2">The sequence shown here is derived from an EMBL/GenBank/DDBJ whole genome shotgun (WGS) entry which is preliminary data.</text>
</comment>
<dbReference type="PANTHER" id="PTHR35392:SF3">
    <property type="entry name" value="ZN(2)-C6 FUNGAL-TYPE DOMAIN-CONTAINING PROTEIN"/>
    <property type="match status" value="1"/>
</dbReference>
<dbReference type="EMBL" id="JAUKUD010000005">
    <property type="protein sequence ID" value="KAK0743961.1"/>
    <property type="molecule type" value="Genomic_DNA"/>
</dbReference>
<gene>
    <name evidence="2" type="ORF">B0T18DRAFT_329101</name>
</gene>
<evidence type="ECO:0008006" key="4">
    <source>
        <dbReference type="Google" id="ProtNLM"/>
    </source>
</evidence>
<evidence type="ECO:0000313" key="3">
    <source>
        <dbReference type="Proteomes" id="UP001172155"/>
    </source>
</evidence>
<feature type="compositionally biased region" description="Low complexity" evidence="1">
    <location>
        <begin position="122"/>
        <end position="140"/>
    </location>
</feature>
<reference evidence="2" key="1">
    <citation type="submission" date="2023-06" db="EMBL/GenBank/DDBJ databases">
        <title>Genome-scale phylogeny and comparative genomics of the fungal order Sordariales.</title>
        <authorList>
            <consortium name="Lawrence Berkeley National Laboratory"/>
            <person name="Hensen N."/>
            <person name="Bonometti L."/>
            <person name="Westerberg I."/>
            <person name="Brannstrom I.O."/>
            <person name="Guillou S."/>
            <person name="Cros-Aarteil S."/>
            <person name="Calhoun S."/>
            <person name="Haridas S."/>
            <person name="Kuo A."/>
            <person name="Mondo S."/>
            <person name="Pangilinan J."/>
            <person name="Riley R."/>
            <person name="LaButti K."/>
            <person name="Andreopoulos B."/>
            <person name="Lipzen A."/>
            <person name="Chen C."/>
            <person name="Yanf M."/>
            <person name="Daum C."/>
            <person name="Ng V."/>
            <person name="Clum A."/>
            <person name="Steindorff A."/>
            <person name="Ohm R."/>
            <person name="Martin F."/>
            <person name="Silar P."/>
            <person name="Natvig D."/>
            <person name="Lalanne C."/>
            <person name="Gautier V."/>
            <person name="Ament-velasquez S.L."/>
            <person name="Kruys A."/>
            <person name="Hutchinson M.I."/>
            <person name="Powell A.J."/>
            <person name="Barry K."/>
            <person name="Miller A.N."/>
            <person name="Grigoriev I.V."/>
            <person name="Debuchy R."/>
            <person name="Gladieux P."/>
            <person name="Thoren M.H."/>
            <person name="Johannesson H."/>
        </authorList>
    </citation>
    <scope>NUCLEOTIDE SEQUENCE</scope>
    <source>
        <strain evidence="2">SMH3187-1</strain>
    </source>
</reference>
<name>A0AA40ER41_9PEZI</name>
<organism evidence="2 3">
    <name type="scientific">Schizothecium vesticola</name>
    <dbReference type="NCBI Taxonomy" id="314040"/>
    <lineage>
        <taxon>Eukaryota</taxon>
        <taxon>Fungi</taxon>
        <taxon>Dikarya</taxon>
        <taxon>Ascomycota</taxon>
        <taxon>Pezizomycotina</taxon>
        <taxon>Sordariomycetes</taxon>
        <taxon>Sordariomycetidae</taxon>
        <taxon>Sordariales</taxon>
        <taxon>Schizotheciaceae</taxon>
        <taxon>Schizothecium</taxon>
    </lineage>
</organism>
<protein>
    <recommendedName>
        <fullName evidence="4">Zn(2)-C6 fungal-type domain-containing protein</fullName>
    </recommendedName>
</protein>
<evidence type="ECO:0000256" key="1">
    <source>
        <dbReference type="SAM" id="MobiDB-lite"/>
    </source>
</evidence>
<keyword evidence="3" id="KW-1185">Reference proteome</keyword>
<dbReference type="InterPro" id="IPR052973">
    <property type="entry name" value="Fungal_sec-metab_reg_TF"/>
</dbReference>
<accession>A0AA40ER41</accession>
<dbReference type="PANTHER" id="PTHR35392">
    <property type="entry name" value="ZN(II)2CYS6 TRANSCRIPTION FACTOR (EUROFUNG)-RELATED-RELATED"/>
    <property type="match status" value="1"/>
</dbReference>